<gene>
    <name evidence="2" type="ORF">E8M12_13925</name>
</gene>
<dbReference type="AlphaFoldDB" id="A0A4U1B2J6"/>
<protein>
    <submittedName>
        <fullName evidence="2">Uncharacterized protein</fullName>
    </submittedName>
</protein>
<keyword evidence="1" id="KW-1133">Transmembrane helix</keyword>
<reference evidence="2 3" key="1">
    <citation type="submission" date="2019-04" db="EMBL/GenBank/DDBJ databases">
        <title>Thalassotalea guangxiensis sp. nov., isolated from sediment of the coastal wetland.</title>
        <authorList>
            <person name="Zheng S."/>
            <person name="Zhang D."/>
        </authorList>
    </citation>
    <scope>NUCLEOTIDE SEQUENCE [LARGE SCALE GENOMIC DNA]</scope>
    <source>
        <strain evidence="2 3">ZS-4</strain>
    </source>
</reference>
<dbReference type="EMBL" id="SWDB01000034">
    <property type="protein sequence ID" value="TKB43720.1"/>
    <property type="molecule type" value="Genomic_DNA"/>
</dbReference>
<keyword evidence="1" id="KW-0812">Transmembrane</keyword>
<keyword evidence="1" id="KW-0472">Membrane</keyword>
<feature type="transmembrane region" description="Helical" evidence="1">
    <location>
        <begin position="6"/>
        <end position="25"/>
    </location>
</feature>
<name>A0A4U1B2J6_9GAMM</name>
<organism evidence="2 3">
    <name type="scientific">Thalassotalea mangrovi</name>
    <dbReference type="NCBI Taxonomy" id="2572245"/>
    <lineage>
        <taxon>Bacteria</taxon>
        <taxon>Pseudomonadati</taxon>
        <taxon>Pseudomonadota</taxon>
        <taxon>Gammaproteobacteria</taxon>
        <taxon>Alteromonadales</taxon>
        <taxon>Colwelliaceae</taxon>
        <taxon>Thalassotalea</taxon>
    </lineage>
</organism>
<evidence type="ECO:0000256" key="1">
    <source>
        <dbReference type="SAM" id="Phobius"/>
    </source>
</evidence>
<keyword evidence="3" id="KW-1185">Reference proteome</keyword>
<accession>A0A4U1B2J6</accession>
<dbReference type="RefSeq" id="WP_136736875.1">
    <property type="nucleotide sequence ID" value="NZ_SWDB01000034.1"/>
</dbReference>
<evidence type="ECO:0000313" key="2">
    <source>
        <dbReference type="EMBL" id="TKB43720.1"/>
    </source>
</evidence>
<comment type="caution">
    <text evidence="2">The sequence shown here is derived from an EMBL/GenBank/DDBJ whole genome shotgun (WGS) entry which is preliminary data.</text>
</comment>
<dbReference type="OrthoDB" id="9955560at2"/>
<sequence>MKKVKLLGIFGLGCVSGCILMTYLYSMHYKDELLASELSYLYLPINDFVTSLNWTEKQKYCIEYQRSKIDSEHIKKLIDEVNERQVYSSTLTTVSIYAGQAVENFEDMKSLQSKYDCDNINDRDLTSIDSSSLAITNSQG</sequence>
<dbReference type="Proteomes" id="UP000307999">
    <property type="component" value="Unassembled WGS sequence"/>
</dbReference>
<evidence type="ECO:0000313" key="3">
    <source>
        <dbReference type="Proteomes" id="UP000307999"/>
    </source>
</evidence>
<proteinExistence type="predicted"/>